<feature type="region of interest" description="Disordered" evidence="11">
    <location>
        <begin position="297"/>
        <end position="337"/>
    </location>
</feature>
<feature type="region of interest" description="Disordered" evidence="11">
    <location>
        <begin position="23"/>
        <end position="43"/>
    </location>
</feature>
<dbReference type="PANTHER" id="PTHR12960">
    <property type="entry name" value="GLE-1-RELATED"/>
    <property type="match status" value="1"/>
</dbReference>
<evidence type="ECO:0000256" key="5">
    <source>
        <dbReference type="ARBA" id="ARBA00022927"/>
    </source>
</evidence>
<comment type="subcellular location">
    <subcellularLocation>
        <location evidence="1">Nucleus</location>
        <location evidence="1">Nuclear pore complex</location>
    </subcellularLocation>
</comment>
<feature type="compositionally biased region" description="Basic and acidic residues" evidence="11">
    <location>
        <begin position="297"/>
        <end position="329"/>
    </location>
</feature>
<dbReference type="Gene3D" id="1.25.40.510">
    <property type="entry name" value="GLE1-like"/>
    <property type="match status" value="1"/>
</dbReference>
<keyword evidence="6" id="KW-0811">Translocation</keyword>
<dbReference type="VEuPathDB" id="FungiDB:A1Q1_06180"/>
<proteinExistence type="inferred from homology"/>
<evidence type="ECO:0000256" key="6">
    <source>
        <dbReference type="ARBA" id="ARBA00023010"/>
    </source>
</evidence>
<dbReference type="AlphaFoldDB" id="J6ERR6"/>
<evidence type="ECO:0000313" key="12">
    <source>
        <dbReference type="EMBL" id="EJT45417.1"/>
    </source>
</evidence>
<dbReference type="OrthoDB" id="420884at2759"/>
<evidence type="ECO:0000256" key="11">
    <source>
        <dbReference type="SAM" id="MobiDB-lite"/>
    </source>
</evidence>
<comment type="caution">
    <text evidence="12">The sequence shown here is derived from an EMBL/GenBank/DDBJ whole genome shotgun (WGS) entry which is preliminary data.</text>
</comment>
<dbReference type="GO" id="GO:0000822">
    <property type="term" value="F:inositol hexakisphosphate binding"/>
    <property type="evidence" value="ECO:0007669"/>
    <property type="project" value="TreeGrafter"/>
</dbReference>
<evidence type="ECO:0000256" key="3">
    <source>
        <dbReference type="ARBA" id="ARBA00022448"/>
    </source>
</evidence>
<dbReference type="GO" id="GO:0005543">
    <property type="term" value="F:phospholipid binding"/>
    <property type="evidence" value="ECO:0007669"/>
    <property type="project" value="TreeGrafter"/>
</dbReference>
<evidence type="ECO:0000256" key="7">
    <source>
        <dbReference type="ARBA" id="ARBA00023132"/>
    </source>
</evidence>
<feature type="compositionally biased region" description="Basic residues" evidence="11">
    <location>
        <begin position="126"/>
        <end position="140"/>
    </location>
</feature>
<gene>
    <name evidence="12" type="ORF">A1Q1_06180</name>
</gene>
<dbReference type="GO" id="GO:0044614">
    <property type="term" value="C:nuclear pore cytoplasmic filaments"/>
    <property type="evidence" value="ECO:0007669"/>
    <property type="project" value="TreeGrafter"/>
</dbReference>
<comment type="similarity">
    <text evidence="2">Belongs to the GLE1 family.</text>
</comment>
<keyword evidence="3" id="KW-0813">Transport</keyword>
<keyword evidence="7" id="KW-0906">Nuclear pore complex</keyword>
<keyword evidence="4" id="KW-0509">mRNA transport</keyword>
<name>J6ERR6_TRIAS</name>
<dbReference type="GO" id="GO:0005737">
    <property type="term" value="C:cytoplasm"/>
    <property type="evidence" value="ECO:0007669"/>
    <property type="project" value="TreeGrafter"/>
</dbReference>
<feature type="compositionally biased region" description="Low complexity" evidence="11">
    <location>
        <begin position="110"/>
        <end position="125"/>
    </location>
</feature>
<protein>
    <recommendedName>
        <fullName evidence="9">mRNA export factor GLE1</fullName>
    </recommendedName>
    <alternativeName>
        <fullName evidence="10">Nucleoporin GLE1</fullName>
    </alternativeName>
</protein>
<evidence type="ECO:0000256" key="8">
    <source>
        <dbReference type="ARBA" id="ARBA00023242"/>
    </source>
</evidence>
<dbReference type="HOGENOM" id="CLU_422733_0_0_1"/>
<feature type="compositionally biased region" description="Basic and acidic residues" evidence="11">
    <location>
        <begin position="173"/>
        <end position="184"/>
    </location>
</feature>
<accession>J6ERR6</accession>
<dbReference type="KEGG" id="tasa:A1Q1_06180"/>
<evidence type="ECO:0000256" key="10">
    <source>
        <dbReference type="ARBA" id="ARBA00029983"/>
    </source>
</evidence>
<reference evidence="12 13" key="1">
    <citation type="journal article" date="2012" name="Eukaryot. Cell">
        <title>Draft genome sequence of CBS 2479, the standard type strain of Trichosporon asahii.</title>
        <authorList>
            <person name="Yang R.Y."/>
            <person name="Li H.T."/>
            <person name="Zhu H."/>
            <person name="Zhou G.P."/>
            <person name="Wang M."/>
            <person name="Wang L."/>
        </authorList>
    </citation>
    <scope>NUCLEOTIDE SEQUENCE [LARGE SCALE GENOMIC DNA]</scope>
    <source>
        <strain evidence="13">ATCC 90039 / CBS 2479 / JCM 2466 / KCTC 7840 / NCYC 2677 / UAMH 7654</strain>
    </source>
</reference>
<dbReference type="EMBL" id="ALBS01000327">
    <property type="protein sequence ID" value="EJT45417.1"/>
    <property type="molecule type" value="Genomic_DNA"/>
</dbReference>
<dbReference type="InterPro" id="IPR038506">
    <property type="entry name" value="GLE1-like_sf"/>
</dbReference>
<sequence>MRFAIPDPAEEELDYVVDMDLYSSSDDDLSGWVPDLSRRRRTKLGQSIRDMLLSSDSEDDSFVYPDLDSEDEVGDLLAASSSLPWREPLRTPQNKRKGKAKAPSSPPKPSSTQRTQPSSSTSPSKSKSKSHTPSKSKSRPRLPPLRSSYRWEPTMRDLIKDDTPSEFASWMKSTEEEAFREGHRNAALQKKRLQEIDRNVRHEMEMAAQGKRSREADELQRMMEGLALRQTQEEQDTSKRFHEREQKLWAEAERQLAEKLAAAAAEARRFKEEEAARIAAEEKAALARKAEAEKAAKEKAEKEAAEAAAKEKAAKEEEERKAAEAKDAQSKAAEQAAGTRAVDEWKKWVNVQRTMKEQVINVVKGDRAMKSSLRQGMRLITRGVGQVINTQESIVRVTKDINDILVSQLPSAPSAAQPTVLENLPSPQYGYLLSHLSKSLIKQAENEVSAKADAAFPLARIVVGLIMRGHGALADVLTARLVKKSPWVIPYFPQRTEGQPREEYEKSTGRGADESITDYIARQGGICTLYFAILAVPYQTIAPTLTVQPNPKQLCDLVPPILRQPAAWTWIASLLRGNTSALPPSAHLLCVLLDTAGFTLLKYYRQTDKLKEAIRTTSDNGRIPGDSEASRARLKLLLEGWDKKSLTEPSGLKWG</sequence>
<evidence type="ECO:0000256" key="9">
    <source>
        <dbReference type="ARBA" id="ARBA00026227"/>
    </source>
</evidence>
<keyword evidence="5" id="KW-0653">Protein transport</keyword>
<dbReference type="GO" id="GO:0015031">
    <property type="term" value="P:protein transport"/>
    <property type="evidence" value="ECO:0007669"/>
    <property type="project" value="UniProtKB-KW"/>
</dbReference>
<dbReference type="GO" id="GO:0031369">
    <property type="term" value="F:translation initiation factor binding"/>
    <property type="evidence" value="ECO:0007669"/>
    <property type="project" value="TreeGrafter"/>
</dbReference>
<evidence type="ECO:0000256" key="2">
    <source>
        <dbReference type="ARBA" id="ARBA00011056"/>
    </source>
</evidence>
<dbReference type="Proteomes" id="UP000002748">
    <property type="component" value="Unassembled WGS sequence"/>
</dbReference>
<feature type="region of interest" description="Disordered" evidence="11">
    <location>
        <begin position="171"/>
        <end position="197"/>
    </location>
</feature>
<evidence type="ECO:0000256" key="1">
    <source>
        <dbReference type="ARBA" id="ARBA00004567"/>
    </source>
</evidence>
<dbReference type="GO" id="GO:0016973">
    <property type="term" value="P:poly(A)+ mRNA export from nucleus"/>
    <property type="evidence" value="ECO:0007669"/>
    <property type="project" value="InterPro"/>
</dbReference>
<dbReference type="InterPro" id="IPR012476">
    <property type="entry name" value="GLE1"/>
</dbReference>
<feature type="region of interest" description="Disordered" evidence="11">
    <location>
        <begin position="78"/>
        <end position="157"/>
    </location>
</feature>
<organism evidence="12 13">
    <name type="scientific">Trichosporon asahii var. asahii (strain ATCC 90039 / CBS 2479 / JCM 2466 / KCTC 7840 / NBRC 103889/ NCYC 2677 / UAMH 7654)</name>
    <name type="common">Yeast</name>
    <dbReference type="NCBI Taxonomy" id="1186058"/>
    <lineage>
        <taxon>Eukaryota</taxon>
        <taxon>Fungi</taxon>
        <taxon>Dikarya</taxon>
        <taxon>Basidiomycota</taxon>
        <taxon>Agaricomycotina</taxon>
        <taxon>Tremellomycetes</taxon>
        <taxon>Trichosporonales</taxon>
        <taxon>Trichosporonaceae</taxon>
        <taxon>Trichosporon</taxon>
    </lineage>
</organism>
<dbReference type="RefSeq" id="XP_014176864.1">
    <property type="nucleotide sequence ID" value="XM_014321389.1"/>
</dbReference>
<evidence type="ECO:0000256" key="4">
    <source>
        <dbReference type="ARBA" id="ARBA00022816"/>
    </source>
</evidence>
<dbReference type="Pfam" id="PF07817">
    <property type="entry name" value="GLE1"/>
    <property type="match status" value="1"/>
</dbReference>
<dbReference type="GeneID" id="25989692"/>
<dbReference type="PANTHER" id="PTHR12960:SF0">
    <property type="entry name" value="MRNA EXPORT FACTOR GLE1"/>
    <property type="match status" value="1"/>
</dbReference>
<keyword evidence="8" id="KW-0539">Nucleus</keyword>
<evidence type="ECO:0000313" key="13">
    <source>
        <dbReference type="Proteomes" id="UP000002748"/>
    </source>
</evidence>